<evidence type="ECO:0000313" key="3">
    <source>
        <dbReference type="EnsemblPlants" id="AES78279"/>
    </source>
</evidence>
<dbReference type="AlphaFoldDB" id="G7L129"/>
<dbReference type="PANTHER" id="PTHR31896">
    <property type="entry name" value="FAMILY REGULATORY PROTEIN, PUTATIVE (AFU_ORTHOLOGUE AFUA_3G14730)-RELATED"/>
    <property type="match status" value="1"/>
</dbReference>
<keyword evidence="1" id="KW-0808">Transferase</keyword>
<accession>G7L129</accession>
<organism evidence="2 4">
    <name type="scientific">Medicago truncatula</name>
    <name type="common">Barrel medic</name>
    <name type="synonym">Medicago tribuloides</name>
    <dbReference type="NCBI Taxonomy" id="3880"/>
    <lineage>
        <taxon>Eukaryota</taxon>
        <taxon>Viridiplantae</taxon>
        <taxon>Streptophyta</taxon>
        <taxon>Embryophyta</taxon>
        <taxon>Tracheophyta</taxon>
        <taxon>Spermatophyta</taxon>
        <taxon>Magnoliopsida</taxon>
        <taxon>eudicotyledons</taxon>
        <taxon>Gunneridae</taxon>
        <taxon>Pentapetalae</taxon>
        <taxon>rosids</taxon>
        <taxon>fabids</taxon>
        <taxon>Fabales</taxon>
        <taxon>Fabaceae</taxon>
        <taxon>Papilionoideae</taxon>
        <taxon>50 kb inversion clade</taxon>
        <taxon>NPAAA clade</taxon>
        <taxon>Hologalegina</taxon>
        <taxon>IRL clade</taxon>
        <taxon>Trifolieae</taxon>
        <taxon>Medicago</taxon>
    </lineage>
</organism>
<evidence type="ECO:0000313" key="2">
    <source>
        <dbReference type="EMBL" id="AES78279.1"/>
    </source>
</evidence>
<sequence length="112" mass="12533">MESGGRIEIRRGGRRVIAAAPPRWSALEMNKLIASHADEKLKNHYESWLRNPSFVRLAKNMPVAVRSGYKINGLITVFVGIEEGIIDLQVCLPREILEGMGNDPNFMDVVSN</sequence>
<dbReference type="PaxDb" id="3880-AES78279"/>
<dbReference type="InterPro" id="IPR023213">
    <property type="entry name" value="CAT-like_dom_sf"/>
</dbReference>
<reference evidence="2 4" key="1">
    <citation type="journal article" date="2011" name="Nature">
        <title>The Medicago genome provides insight into the evolution of rhizobial symbioses.</title>
        <authorList>
            <person name="Young N.D."/>
            <person name="Debelle F."/>
            <person name="Oldroyd G.E."/>
            <person name="Geurts R."/>
            <person name="Cannon S.B."/>
            <person name="Udvardi M.K."/>
            <person name="Benedito V.A."/>
            <person name="Mayer K.F."/>
            <person name="Gouzy J."/>
            <person name="Schoof H."/>
            <person name="Van de Peer Y."/>
            <person name="Proost S."/>
            <person name="Cook D.R."/>
            <person name="Meyers B.C."/>
            <person name="Spannagl M."/>
            <person name="Cheung F."/>
            <person name="De Mita S."/>
            <person name="Krishnakumar V."/>
            <person name="Gundlach H."/>
            <person name="Zhou S."/>
            <person name="Mudge J."/>
            <person name="Bharti A.K."/>
            <person name="Murray J.D."/>
            <person name="Naoumkina M.A."/>
            <person name="Rosen B."/>
            <person name="Silverstein K.A."/>
            <person name="Tang H."/>
            <person name="Rombauts S."/>
            <person name="Zhao P.X."/>
            <person name="Zhou P."/>
            <person name="Barbe V."/>
            <person name="Bardou P."/>
            <person name="Bechner M."/>
            <person name="Bellec A."/>
            <person name="Berger A."/>
            <person name="Berges H."/>
            <person name="Bidwell S."/>
            <person name="Bisseling T."/>
            <person name="Choisne N."/>
            <person name="Couloux A."/>
            <person name="Denny R."/>
            <person name="Deshpande S."/>
            <person name="Dai X."/>
            <person name="Doyle J.J."/>
            <person name="Dudez A.M."/>
            <person name="Farmer A.D."/>
            <person name="Fouteau S."/>
            <person name="Franken C."/>
            <person name="Gibelin C."/>
            <person name="Gish J."/>
            <person name="Goldstein S."/>
            <person name="Gonzalez A.J."/>
            <person name="Green P.J."/>
            <person name="Hallab A."/>
            <person name="Hartog M."/>
            <person name="Hua A."/>
            <person name="Humphray S.J."/>
            <person name="Jeong D.H."/>
            <person name="Jing Y."/>
            <person name="Jocker A."/>
            <person name="Kenton S.M."/>
            <person name="Kim D.J."/>
            <person name="Klee K."/>
            <person name="Lai H."/>
            <person name="Lang C."/>
            <person name="Lin S."/>
            <person name="Macmil S.L."/>
            <person name="Magdelenat G."/>
            <person name="Matthews L."/>
            <person name="McCorrison J."/>
            <person name="Monaghan E.L."/>
            <person name="Mun J.H."/>
            <person name="Najar F.Z."/>
            <person name="Nicholson C."/>
            <person name="Noirot C."/>
            <person name="O'Bleness M."/>
            <person name="Paule C.R."/>
            <person name="Poulain J."/>
            <person name="Prion F."/>
            <person name="Qin B."/>
            <person name="Qu C."/>
            <person name="Retzel E.F."/>
            <person name="Riddle C."/>
            <person name="Sallet E."/>
            <person name="Samain S."/>
            <person name="Samson N."/>
            <person name="Sanders I."/>
            <person name="Saurat O."/>
            <person name="Scarpelli C."/>
            <person name="Schiex T."/>
            <person name="Segurens B."/>
            <person name="Severin A.J."/>
            <person name="Sherrier D.J."/>
            <person name="Shi R."/>
            <person name="Sims S."/>
            <person name="Singer S.R."/>
            <person name="Sinharoy S."/>
            <person name="Sterck L."/>
            <person name="Viollet A."/>
            <person name="Wang B.B."/>
            <person name="Wang K."/>
            <person name="Wang M."/>
            <person name="Wang X."/>
            <person name="Warfsmann J."/>
            <person name="Weissenbach J."/>
            <person name="White D.D."/>
            <person name="White J.D."/>
            <person name="Wiley G.B."/>
            <person name="Wincker P."/>
            <person name="Xing Y."/>
            <person name="Yang L."/>
            <person name="Yao Z."/>
            <person name="Ying F."/>
            <person name="Zhai J."/>
            <person name="Zhou L."/>
            <person name="Zuber A."/>
            <person name="Denarie J."/>
            <person name="Dixon R.A."/>
            <person name="May G.D."/>
            <person name="Schwartz D.C."/>
            <person name="Rogers J."/>
            <person name="Quetier F."/>
            <person name="Town C.D."/>
            <person name="Roe B.A."/>
        </authorList>
    </citation>
    <scope>NUCLEOTIDE SEQUENCE [LARGE SCALE GENOMIC DNA]</scope>
    <source>
        <strain evidence="2">A17</strain>
        <strain evidence="3 4">cv. Jemalong A17</strain>
    </source>
</reference>
<dbReference type="HOGENOM" id="CLU_2149610_0_0_1"/>
<dbReference type="Gene3D" id="3.30.559.10">
    <property type="entry name" value="Chloramphenicol acetyltransferase-like domain"/>
    <property type="match status" value="1"/>
</dbReference>
<protein>
    <submittedName>
        <fullName evidence="2">HXXXD-type acyl-transferase family protein, putative</fullName>
    </submittedName>
</protein>
<name>G7L129_MEDTR</name>
<gene>
    <name evidence="2" type="ordered locus">MTR_7g026780</name>
</gene>
<keyword evidence="4" id="KW-1185">Reference proteome</keyword>
<dbReference type="EMBL" id="CM001223">
    <property type="protein sequence ID" value="AES78279.1"/>
    <property type="molecule type" value="Genomic_DNA"/>
</dbReference>
<dbReference type="GO" id="GO:0016740">
    <property type="term" value="F:transferase activity"/>
    <property type="evidence" value="ECO:0007669"/>
    <property type="project" value="UniProtKB-KW"/>
</dbReference>
<reference evidence="3" key="3">
    <citation type="submission" date="2015-04" db="UniProtKB">
        <authorList>
            <consortium name="EnsemblPlants"/>
        </authorList>
    </citation>
    <scope>IDENTIFICATION</scope>
    <source>
        <strain evidence="3">cv. Jemalong A17</strain>
    </source>
</reference>
<dbReference type="OMA" id="NDAHIRA"/>
<evidence type="ECO:0000313" key="4">
    <source>
        <dbReference type="Proteomes" id="UP000002051"/>
    </source>
</evidence>
<dbReference type="InterPro" id="IPR051283">
    <property type="entry name" value="Sec_Metabolite_Acyltrans"/>
</dbReference>
<evidence type="ECO:0000256" key="1">
    <source>
        <dbReference type="ARBA" id="ARBA00022679"/>
    </source>
</evidence>
<proteinExistence type="predicted"/>
<dbReference type="Proteomes" id="UP000002051">
    <property type="component" value="Unassembled WGS sequence"/>
</dbReference>
<reference evidence="2 4" key="2">
    <citation type="journal article" date="2014" name="BMC Genomics">
        <title>An improved genome release (version Mt4.0) for the model legume Medicago truncatula.</title>
        <authorList>
            <person name="Tang H."/>
            <person name="Krishnakumar V."/>
            <person name="Bidwell S."/>
            <person name="Rosen B."/>
            <person name="Chan A."/>
            <person name="Zhou S."/>
            <person name="Gentzbittel L."/>
            <person name="Childs K.L."/>
            <person name="Yandell M."/>
            <person name="Gundlach H."/>
            <person name="Mayer K.F."/>
            <person name="Schwartz D.C."/>
            <person name="Town C.D."/>
        </authorList>
    </citation>
    <scope>GENOME REANNOTATION</scope>
    <source>
        <strain evidence="2">A17</strain>
        <strain evidence="3 4">cv. Jemalong A17</strain>
    </source>
</reference>
<dbReference type="EnsemblPlants" id="AES78279">
    <property type="protein sequence ID" value="AES78279"/>
    <property type="gene ID" value="MTR_7g026780"/>
</dbReference>
<dbReference type="PANTHER" id="PTHR31896:SF43">
    <property type="entry name" value="PROTEIN ENHANCED PSEUDOMONAS SUSCEPTIBILITY 1"/>
    <property type="match status" value="1"/>
</dbReference>